<name>A0ABU8DQN9_9ACTN</name>
<dbReference type="EC" id="3.1.4.52" evidence="5"/>
<dbReference type="NCBIfam" id="TIGR00254">
    <property type="entry name" value="GGDEF"/>
    <property type="match status" value="1"/>
</dbReference>
<feature type="transmembrane region" description="Helical" evidence="2">
    <location>
        <begin position="262"/>
        <end position="285"/>
    </location>
</feature>
<feature type="domain" description="EAL" evidence="3">
    <location>
        <begin position="491"/>
        <end position="744"/>
    </location>
</feature>
<feature type="transmembrane region" description="Helical" evidence="2">
    <location>
        <begin position="206"/>
        <end position="225"/>
    </location>
</feature>
<feature type="transmembrane region" description="Helical" evidence="2">
    <location>
        <begin position="108"/>
        <end position="132"/>
    </location>
</feature>
<dbReference type="Pfam" id="PF00990">
    <property type="entry name" value="GGDEF"/>
    <property type="match status" value="1"/>
</dbReference>
<dbReference type="InterPro" id="IPR035919">
    <property type="entry name" value="EAL_sf"/>
</dbReference>
<feature type="domain" description="GGDEF" evidence="4">
    <location>
        <begin position="348"/>
        <end position="482"/>
    </location>
</feature>
<gene>
    <name evidence="5" type="ORF">TEK04_01380</name>
</gene>
<keyword evidence="5" id="KW-0548">Nucleotidyltransferase</keyword>
<protein>
    <submittedName>
        <fullName evidence="5">Bifunctional diguanylate cyclase/phosphodiesterase</fullName>
        <ecNumber evidence="5">2.7.7.65</ecNumber>
        <ecNumber evidence="5">3.1.4.52</ecNumber>
    </submittedName>
</protein>
<keyword evidence="5" id="KW-0808">Transferase</keyword>
<feature type="transmembrane region" description="Helical" evidence="2">
    <location>
        <begin position="51"/>
        <end position="70"/>
    </location>
</feature>
<dbReference type="InterPro" id="IPR001633">
    <property type="entry name" value="EAL_dom"/>
</dbReference>
<dbReference type="CDD" id="cd01949">
    <property type="entry name" value="GGDEF"/>
    <property type="match status" value="1"/>
</dbReference>
<dbReference type="PROSITE" id="PS50883">
    <property type="entry name" value="EAL"/>
    <property type="match status" value="1"/>
</dbReference>
<keyword evidence="2" id="KW-0472">Membrane</keyword>
<feature type="transmembrane region" description="Helical" evidence="2">
    <location>
        <begin position="144"/>
        <end position="162"/>
    </location>
</feature>
<dbReference type="InterPro" id="IPR052155">
    <property type="entry name" value="Biofilm_reg_signaling"/>
</dbReference>
<dbReference type="GO" id="GO:0071111">
    <property type="term" value="F:cyclic-guanylate-specific phosphodiesterase activity"/>
    <property type="evidence" value="ECO:0007669"/>
    <property type="project" value="UniProtKB-EC"/>
</dbReference>
<dbReference type="Proteomes" id="UP001361570">
    <property type="component" value="Unassembled WGS sequence"/>
</dbReference>
<keyword evidence="2" id="KW-1133">Transmembrane helix</keyword>
<dbReference type="CDD" id="cd01948">
    <property type="entry name" value="EAL"/>
    <property type="match status" value="1"/>
</dbReference>
<dbReference type="GO" id="GO:0052621">
    <property type="term" value="F:diguanylate cyclase activity"/>
    <property type="evidence" value="ECO:0007669"/>
    <property type="project" value="UniProtKB-EC"/>
</dbReference>
<accession>A0ABU8DQN9</accession>
<keyword evidence="2" id="KW-0812">Transmembrane</keyword>
<dbReference type="SUPFAM" id="SSF55073">
    <property type="entry name" value="Nucleotide cyclase"/>
    <property type="match status" value="1"/>
</dbReference>
<evidence type="ECO:0000313" key="5">
    <source>
        <dbReference type="EMBL" id="MEI4270362.1"/>
    </source>
</evidence>
<sequence length="764" mass="78083">MTTRAHLDPPAPVRARLAALPAVLLAAALAGTVGAAVLGNPGSPVENPVAWGLVVLTAAAATWLARARAARSAGERDLWRRLAVGAATTGLGAATTAVLVLADVQGQLLALPGALAVVLTFPLLYGGLVVWNRTGSALADPHETLNGIGSVLAVAAFLQVVAPEPAAGSPWWAAHLAALQLAAAFVLGGTAVAMGSIAATARDTRTWLVAVAFLPAGIGGAHWLWSGAVSTWAVLVPAAAALTVGAAAAWRPAALVPQPTDPIASTVGGYAVLVVSAGLMAAAALLDLAPAVTWLAGAAVVLSGTRLLINTRDLAELGTARAEARTDELTGLPNRRAVRARLVRDEGAPRLLALLDLDNFKDVNDALGHDAGDRLLRAVAERLAGALEPGDLLGRLAGDEFVVVAAPPAGQTPAGRAGTLTADLAAALADPVDGDGFVVHVQASIGIALDAGGRAGGDLLAEADVAMYRAKRTRGRAVVFDEGLRSDTAGLLGLVEDLRRAVREDQLVLHYQPQVALDSGLVVGVEALVRWRHPVRGLVPPGDFLQVAEEHGLMPEVTSWVLDRAVEQVGRWWATGHRVRVSVNLSAADLVDAGLPGRVTGLLAAAGVPPQALVLEVTETAVMVDPARSAAVLRRVAAAGVGVSLDDFGTGWSSLTYLRDLPATELKLDRSFTQGLLTDPRAAAIVASTVGLAHDLGLRVVAEGVEDLATFHELAAVRCDESQGFLHGAAVPAAELERSWAGGPAQAPRATGPAGGRAEVAVSR</sequence>
<dbReference type="PANTHER" id="PTHR44757">
    <property type="entry name" value="DIGUANYLATE CYCLASE DGCP"/>
    <property type="match status" value="1"/>
</dbReference>
<evidence type="ECO:0000256" key="2">
    <source>
        <dbReference type="SAM" id="Phobius"/>
    </source>
</evidence>
<evidence type="ECO:0000259" key="4">
    <source>
        <dbReference type="PROSITE" id="PS50887"/>
    </source>
</evidence>
<feature type="transmembrane region" description="Helical" evidence="2">
    <location>
        <begin position="174"/>
        <end position="194"/>
    </location>
</feature>
<dbReference type="SMART" id="SM00267">
    <property type="entry name" value="GGDEF"/>
    <property type="match status" value="1"/>
</dbReference>
<dbReference type="RefSeq" id="WP_336402503.1">
    <property type="nucleotide sequence ID" value="NZ_JBAPLU010000001.1"/>
</dbReference>
<dbReference type="PROSITE" id="PS50887">
    <property type="entry name" value="GGDEF"/>
    <property type="match status" value="1"/>
</dbReference>
<feature type="transmembrane region" description="Helical" evidence="2">
    <location>
        <begin position="231"/>
        <end position="250"/>
    </location>
</feature>
<dbReference type="Gene3D" id="3.30.70.270">
    <property type="match status" value="1"/>
</dbReference>
<organism evidence="5 6">
    <name type="scientific">Klenkia sesuvii</name>
    <dbReference type="NCBI Taxonomy" id="3103137"/>
    <lineage>
        <taxon>Bacteria</taxon>
        <taxon>Bacillati</taxon>
        <taxon>Actinomycetota</taxon>
        <taxon>Actinomycetes</taxon>
        <taxon>Geodermatophilales</taxon>
        <taxon>Geodermatophilaceae</taxon>
        <taxon>Klenkia</taxon>
    </lineage>
</organism>
<evidence type="ECO:0000256" key="1">
    <source>
        <dbReference type="SAM" id="MobiDB-lite"/>
    </source>
</evidence>
<dbReference type="InterPro" id="IPR000160">
    <property type="entry name" value="GGDEF_dom"/>
</dbReference>
<proteinExistence type="predicted"/>
<reference evidence="5 6" key="1">
    <citation type="submission" date="2024-03" db="EMBL/GenBank/DDBJ databases">
        <title>Draft genome sequence of Klenkia sp. LSe6-5.</title>
        <authorList>
            <person name="Duangmal K."/>
            <person name="Chantavorakit T."/>
        </authorList>
    </citation>
    <scope>NUCLEOTIDE SEQUENCE [LARGE SCALE GENOMIC DNA]</scope>
    <source>
        <strain evidence="5 6">LSe6-5</strain>
    </source>
</reference>
<feature type="transmembrane region" description="Helical" evidence="2">
    <location>
        <begin position="82"/>
        <end position="102"/>
    </location>
</feature>
<keyword evidence="6" id="KW-1185">Reference proteome</keyword>
<feature type="compositionally biased region" description="Low complexity" evidence="1">
    <location>
        <begin position="741"/>
        <end position="758"/>
    </location>
</feature>
<dbReference type="InterPro" id="IPR029787">
    <property type="entry name" value="Nucleotide_cyclase"/>
</dbReference>
<evidence type="ECO:0000259" key="3">
    <source>
        <dbReference type="PROSITE" id="PS50883"/>
    </source>
</evidence>
<keyword evidence="5" id="KW-0378">Hydrolase</keyword>
<dbReference type="EC" id="2.7.7.65" evidence="5"/>
<dbReference type="SMART" id="SM00052">
    <property type="entry name" value="EAL"/>
    <property type="match status" value="1"/>
</dbReference>
<dbReference type="PANTHER" id="PTHR44757:SF2">
    <property type="entry name" value="BIOFILM ARCHITECTURE MAINTENANCE PROTEIN MBAA"/>
    <property type="match status" value="1"/>
</dbReference>
<dbReference type="Gene3D" id="3.20.20.450">
    <property type="entry name" value="EAL domain"/>
    <property type="match status" value="1"/>
</dbReference>
<dbReference type="Pfam" id="PF00563">
    <property type="entry name" value="EAL"/>
    <property type="match status" value="1"/>
</dbReference>
<feature type="region of interest" description="Disordered" evidence="1">
    <location>
        <begin position="740"/>
        <end position="764"/>
    </location>
</feature>
<dbReference type="EMBL" id="JBAPLU010000001">
    <property type="protein sequence ID" value="MEI4270362.1"/>
    <property type="molecule type" value="Genomic_DNA"/>
</dbReference>
<comment type="caution">
    <text evidence="5">The sequence shown here is derived from an EMBL/GenBank/DDBJ whole genome shotgun (WGS) entry which is preliminary data.</text>
</comment>
<evidence type="ECO:0000313" key="6">
    <source>
        <dbReference type="Proteomes" id="UP001361570"/>
    </source>
</evidence>
<dbReference type="SUPFAM" id="SSF141868">
    <property type="entry name" value="EAL domain-like"/>
    <property type="match status" value="1"/>
</dbReference>
<dbReference type="InterPro" id="IPR043128">
    <property type="entry name" value="Rev_trsase/Diguanyl_cyclase"/>
</dbReference>